<feature type="transmembrane region" description="Helical" evidence="1">
    <location>
        <begin position="33"/>
        <end position="55"/>
    </location>
</feature>
<feature type="transmembrane region" description="Helical" evidence="1">
    <location>
        <begin position="67"/>
        <end position="88"/>
    </location>
</feature>
<dbReference type="RefSeq" id="WP_013784854.1">
    <property type="nucleotide sequence ID" value="NC_015554.1"/>
</dbReference>
<gene>
    <name evidence="3" type="ordered locus">ambt_12015</name>
</gene>
<dbReference type="AlphaFoldDB" id="F5ZDG1"/>
<feature type="transmembrane region" description="Helical" evidence="1">
    <location>
        <begin position="94"/>
        <end position="119"/>
    </location>
</feature>
<accession>F5ZDG1</accession>
<evidence type="ECO:0000256" key="1">
    <source>
        <dbReference type="SAM" id="Phobius"/>
    </source>
</evidence>
<sequence>MNSLLSWVIDTLNASPINSFVMDNAVVFPTLEMAHFLGLSLLFGSLLVVDLRMVGFAKAVPIKQVDVFLRWALIGFAINVISGLLFVVGDADRYLVNIAFWVKMGCIILAGLNTLYFVIRVKPQMATMPISARALNTPAQLDKNAQVVAWISLFLWTSVIILGRFIPYVETP</sequence>
<dbReference type="EMBL" id="CP002339">
    <property type="protein sequence ID" value="AEF03923.1"/>
    <property type="molecule type" value="Genomic_DNA"/>
</dbReference>
<keyword evidence="4" id="KW-1185">Reference proteome</keyword>
<keyword evidence="1" id="KW-0812">Transmembrane</keyword>
<name>F5ZDG1_ALTNA</name>
<dbReference type="eggNOG" id="ENOG5032YK1">
    <property type="taxonomic scope" value="Bacteria"/>
</dbReference>
<dbReference type="KEGG" id="alt:ambt_12015"/>
<protein>
    <recommendedName>
        <fullName evidence="2">DUF6644 domain-containing protein</fullName>
    </recommendedName>
</protein>
<evidence type="ECO:0000313" key="3">
    <source>
        <dbReference type="EMBL" id="AEF03923.1"/>
    </source>
</evidence>
<keyword evidence="1" id="KW-0472">Membrane</keyword>
<reference evidence="3 4" key="1">
    <citation type="journal article" date="2011" name="J. Bacteriol.">
        <title>Complete genome sequence of the polycyclic aromatic hydrocarbon-degrading bacterium Alteromonas sp. strain SN2.</title>
        <authorList>
            <person name="Jin H.M."/>
            <person name="Jeong H."/>
            <person name="Moon E.J."/>
            <person name="Math R.K."/>
            <person name="Lee K."/>
            <person name="Kim H.J."/>
            <person name="Jeon C.O."/>
            <person name="Oh T.K."/>
            <person name="Kim J.F."/>
        </authorList>
    </citation>
    <scope>NUCLEOTIDE SEQUENCE [LARGE SCALE GENOMIC DNA]</scope>
    <source>
        <strain evidence="4">JCM 17741 / KACC 18427 / KCTC 11700BP / SN2</strain>
    </source>
</reference>
<dbReference type="InterPro" id="IPR046586">
    <property type="entry name" value="DUF6644"/>
</dbReference>
<keyword evidence="1" id="KW-1133">Transmembrane helix</keyword>
<dbReference type="OrthoDB" id="118399at2"/>
<dbReference type="HOGENOM" id="CLU_116250_1_0_6"/>
<dbReference type="Proteomes" id="UP000000683">
    <property type="component" value="Chromosome"/>
</dbReference>
<evidence type="ECO:0000313" key="4">
    <source>
        <dbReference type="Proteomes" id="UP000000683"/>
    </source>
</evidence>
<organism evidence="3 4">
    <name type="scientific">Alteromonas naphthalenivorans</name>
    <dbReference type="NCBI Taxonomy" id="715451"/>
    <lineage>
        <taxon>Bacteria</taxon>
        <taxon>Pseudomonadati</taxon>
        <taxon>Pseudomonadota</taxon>
        <taxon>Gammaproteobacteria</taxon>
        <taxon>Alteromonadales</taxon>
        <taxon>Alteromonadaceae</taxon>
        <taxon>Alteromonas/Salinimonas group</taxon>
        <taxon>Alteromonas</taxon>
    </lineage>
</organism>
<evidence type="ECO:0000259" key="2">
    <source>
        <dbReference type="Pfam" id="PF20349"/>
    </source>
</evidence>
<feature type="domain" description="DUF6644" evidence="2">
    <location>
        <begin position="33"/>
        <end position="168"/>
    </location>
</feature>
<proteinExistence type="predicted"/>
<feature type="transmembrane region" description="Helical" evidence="1">
    <location>
        <begin position="147"/>
        <end position="166"/>
    </location>
</feature>
<dbReference type="Pfam" id="PF20349">
    <property type="entry name" value="DUF6644"/>
    <property type="match status" value="1"/>
</dbReference>